<keyword evidence="3" id="KW-1185">Reference proteome</keyword>
<evidence type="ECO:0000313" key="2">
    <source>
        <dbReference type="EMBL" id="BAY56126.1"/>
    </source>
</evidence>
<accession>A0A1Z4JHA5</accession>
<gene>
    <name evidence="2" type="ORF">NIES2135_29560</name>
</gene>
<feature type="compositionally biased region" description="Basic and acidic residues" evidence="1">
    <location>
        <begin position="7"/>
        <end position="17"/>
    </location>
</feature>
<dbReference type="EMBL" id="AP018203">
    <property type="protein sequence ID" value="BAY56126.1"/>
    <property type="molecule type" value="Genomic_DNA"/>
</dbReference>
<feature type="region of interest" description="Disordered" evidence="1">
    <location>
        <begin position="1"/>
        <end position="33"/>
    </location>
</feature>
<dbReference type="Proteomes" id="UP000217895">
    <property type="component" value="Chromosome"/>
</dbReference>
<protein>
    <submittedName>
        <fullName evidence="2">Uncharacterized protein</fullName>
    </submittedName>
</protein>
<sequence length="117" mass="13739">MLNVSPADHDSIDETPLHESPSLPPIRSLERLSLDPPPVNPWRYVKTVNRRRYRAEPFDHAAPISPLRDQDLAIMSSWFDRIDMNEVERDIDYHLALLYPEPPWEDSLDLNFLQDHL</sequence>
<proteinExistence type="predicted"/>
<evidence type="ECO:0000256" key="1">
    <source>
        <dbReference type="SAM" id="MobiDB-lite"/>
    </source>
</evidence>
<evidence type="ECO:0000313" key="3">
    <source>
        <dbReference type="Proteomes" id="UP000217895"/>
    </source>
</evidence>
<name>A0A1Z4JHA5_LEPBY</name>
<organism evidence="2 3">
    <name type="scientific">Leptolyngbya boryana NIES-2135</name>
    <dbReference type="NCBI Taxonomy" id="1973484"/>
    <lineage>
        <taxon>Bacteria</taxon>
        <taxon>Bacillati</taxon>
        <taxon>Cyanobacteriota</taxon>
        <taxon>Cyanophyceae</taxon>
        <taxon>Leptolyngbyales</taxon>
        <taxon>Leptolyngbyaceae</taxon>
        <taxon>Leptolyngbya group</taxon>
        <taxon>Leptolyngbya</taxon>
    </lineage>
</organism>
<dbReference type="AlphaFoldDB" id="A0A1Z4JHA5"/>
<reference evidence="2 3" key="1">
    <citation type="submission" date="2017-06" db="EMBL/GenBank/DDBJ databases">
        <title>Genome sequencing of cyanobaciteial culture collection at National Institute for Environmental Studies (NIES).</title>
        <authorList>
            <person name="Hirose Y."/>
            <person name="Shimura Y."/>
            <person name="Fujisawa T."/>
            <person name="Nakamura Y."/>
            <person name="Kawachi M."/>
        </authorList>
    </citation>
    <scope>NUCLEOTIDE SEQUENCE [LARGE SCALE GENOMIC DNA]</scope>
    <source>
        <strain evidence="2 3">NIES-2135</strain>
    </source>
</reference>